<dbReference type="GO" id="GO:0006913">
    <property type="term" value="P:nucleocytoplasmic transport"/>
    <property type="evidence" value="ECO:0007669"/>
    <property type="project" value="TreeGrafter"/>
</dbReference>
<evidence type="ECO:0000256" key="1">
    <source>
        <dbReference type="ARBA" id="ARBA00009308"/>
    </source>
</evidence>
<dbReference type="InterPro" id="IPR017515">
    <property type="entry name" value="MeMalonyl-CoA_epimerase"/>
</dbReference>
<proteinExistence type="inferred from homology"/>
<dbReference type="PROSITE" id="PS51819">
    <property type="entry name" value="VOC"/>
    <property type="match status" value="1"/>
</dbReference>
<gene>
    <name evidence="7" type="primary">Contig13097.g13962</name>
    <name evidence="7" type="ORF">STYLEM_11733</name>
</gene>
<feature type="domain" description="VOC" evidence="6">
    <location>
        <begin position="452"/>
        <end position="580"/>
    </location>
</feature>
<dbReference type="GO" id="GO:0005829">
    <property type="term" value="C:cytosol"/>
    <property type="evidence" value="ECO:0007669"/>
    <property type="project" value="TreeGrafter"/>
</dbReference>
<dbReference type="Pfam" id="PF13516">
    <property type="entry name" value="LRR_6"/>
    <property type="match status" value="2"/>
</dbReference>
<dbReference type="GO" id="GO:0005634">
    <property type="term" value="C:nucleus"/>
    <property type="evidence" value="ECO:0007669"/>
    <property type="project" value="TreeGrafter"/>
</dbReference>
<dbReference type="Proteomes" id="UP000039865">
    <property type="component" value="Unassembled WGS sequence"/>
</dbReference>
<evidence type="ECO:0000256" key="3">
    <source>
        <dbReference type="ARBA" id="ARBA00022614"/>
    </source>
</evidence>
<evidence type="ECO:0000259" key="6">
    <source>
        <dbReference type="PROSITE" id="PS51819"/>
    </source>
</evidence>
<comment type="similarity">
    <text evidence="1">Belongs to the methylmalonyl-CoA epimerase family.</text>
</comment>
<dbReference type="InterPro" id="IPR001611">
    <property type="entry name" value="Leu-rich_rpt"/>
</dbReference>
<dbReference type="SMART" id="SM00368">
    <property type="entry name" value="LRR_RI"/>
    <property type="match status" value="4"/>
</dbReference>
<dbReference type="PROSITE" id="PS51450">
    <property type="entry name" value="LRR"/>
    <property type="match status" value="1"/>
</dbReference>
<dbReference type="GO" id="GO:0005096">
    <property type="term" value="F:GTPase activator activity"/>
    <property type="evidence" value="ECO:0007669"/>
    <property type="project" value="UniProtKB-KW"/>
</dbReference>
<dbReference type="InterPro" id="IPR029068">
    <property type="entry name" value="Glyas_Bleomycin-R_OHBP_Dase"/>
</dbReference>
<dbReference type="AlphaFoldDB" id="A0A078AJY8"/>
<keyword evidence="2" id="KW-0343">GTPase activation</keyword>
<sequence length="593" mass="67534">MGAKKKKHAGKGKKKEDEEDLSVENFFKAYKKKVAELQCESSKTLKEKYEEFQEEGDPITKFHFWEELGWAGIKAIMDSLRQVKQVSDNKKYYLAIRIAEVLDFGKRFVKMREQGCEFIARTIHPKSNTAISVLKLDHNEIGSMGISNLAHGLSINKTLVSLSLTYCNIDYMGGRALFEILIYSQSKLEELNLSGNHLRNEGVIVVLRGVSIAKSLKKIYLADNQINDHPSVMDALKSCMVKNKRLGRYDLQYNNFGDDAIAQLTELLAEQANHVYEVDISERIQKATLEEFRERLKSNKPKKGKKKKGKKKKKNWISNLFQSPSDWFRYQQYIYMANQYFEMNEYISLREGFGWKFQVVRDVTTPHYLLGQGQYILIIILSTKPASFRTCFIPLCINNLIKNQNVLKESTAESIQTKICPLSKSSLKTLFSTSFTYLVNTSLQTRPFNILGVQQVALGSLNKGELSKFWGDILGLKKTNSFKSEKENVDEDVMEIGRGVLGKVEIDLMTPLDPEKSPKVHIPPLNHIGLWVDDLPKCVEYLEKNGSRIVGGIRKGASGFDVTFVHPKSACGVLLELVQAPKEVIDAWEKEKQ</sequence>
<dbReference type="InterPro" id="IPR027038">
    <property type="entry name" value="RanGap"/>
</dbReference>
<dbReference type="OrthoDB" id="16820at2759"/>
<dbReference type="Gene3D" id="3.80.10.10">
    <property type="entry name" value="Ribonuclease Inhibitor"/>
    <property type="match status" value="1"/>
</dbReference>
<evidence type="ECO:0000256" key="4">
    <source>
        <dbReference type="ARBA" id="ARBA00022737"/>
    </source>
</evidence>
<evidence type="ECO:0000313" key="8">
    <source>
        <dbReference type="Proteomes" id="UP000039865"/>
    </source>
</evidence>
<feature type="region of interest" description="Disordered" evidence="5">
    <location>
        <begin position="1"/>
        <end position="20"/>
    </location>
</feature>
<dbReference type="SUPFAM" id="SSF52047">
    <property type="entry name" value="RNI-like"/>
    <property type="match status" value="1"/>
</dbReference>
<accession>A0A078AJY8</accession>
<protein>
    <submittedName>
        <fullName evidence="7">Lactoylglutathione lyase</fullName>
    </submittedName>
</protein>
<evidence type="ECO:0000256" key="5">
    <source>
        <dbReference type="SAM" id="MobiDB-lite"/>
    </source>
</evidence>
<dbReference type="Pfam" id="PF13669">
    <property type="entry name" value="Glyoxalase_4"/>
    <property type="match status" value="1"/>
</dbReference>
<dbReference type="GO" id="GO:0016829">
    <property type="term" value="F:lyase activity"/>
    <property type="evidence" value="ECO:0007669"/>
    <property type="project" value="UniProtKB-KW"/>
</dbReference>
<dbReference type="InterPro" id="IPR037523">
    <property type="entry name" value="VOC_core"/>
</dbReference>
<dbReference type="CDD" id="cd07249">
    <property type="entry name" value="MMCE"/>
    <property type="match status" value="1"/>
</dbReference>
<dbReference type="SUPFAM" id="SSF54593">
    <property type="entry name" value="Glyoxalase/Bleomycin resistance protein/Dihydroxybiphenyl dioxygenase"/>
    <property type="match status" value="1"/>
</dbReference>
<keyword evidence="7" id="KW-0456">Lyase</keyword>
<feature type="compositionally biased region" description="Basic residues" evidence="5">
    <location>
        <begin position="1"/>
        <end position="13"/>
    </location>
</feature>
<dbReference type="GO" id="GO:0048471">
    <property type="term" value="C:perinuclear region of cytoplasm"/>
    <property type="evidence" value="ECO:0007669"/>
    <property type="project" value="TreeGrafter"/>
</dbReference>
<dbReference type="Gene3D" id="3.10.180.10">
    <property type="entry name" value="2,3-Dihydroxybiphenyl 1,2-Dioxygenase, domain 1"/>
    <property type="match status" value="1"/>
</dbReference>
<keyword evidence="3" id="KW-0433">Leucine-rich repeat</keyword>
<dbReference type="InterPro" id="IPR032675">
    <property type="entry name" value="LRR_dom_sf"/>
</dbReference>
<dbReference type="InParanoid" id="A0A078AJY8"/>
<evidence type="ECO:0000256" key="2">
    <source>
        <dbReference type="ARBA" id="ARBA00022468"/>
    </source>
</evidence>
<dbReference type="GO" id="GO:0031267">
    <property type="term" value="F:small GTPase binding"/>
    <property type="evidence" value="ECO:0007669"/>
    <property type="project" value="TreeGrafter"/>
</dbReference>
<evidence type="ECO:0000313" key="7">
    <source>
        <dbReference type="EMBL" id="CDW82700.1"/>
    </source>
</evidence>
<reference evidence="7 8" key="1">
    <citation type="submission" date="2014-06" db="EMBL/GenBank/DDBJ databases">
        <authorList>
            <person name="Swart Estienne"/>
        </authorList>
    </citation>
    <scope>NUCLEOTIDE SEQUENCE [LARGE SCALE GENOMIC DNA]</scope>
    <source>
        <strain evidence="7 8">130c</strain>
    </source>
</reference>
<dbReference type="EMBL" id="CCKQ01011162">
    <property type="protein sequence ID" value="CDW82700.1"/>
    <property type="molecule type" value="Genomic_DNA"/>
</dbReference>
<dbReference type="PANTHER" id="PTHR24113">
    <property type="entry name" value="RAN GTPASE-ACTIVATING PROTEIN 1"/>
    <property type="match status" value="1"/>
</dbReference>
<organism evidence="7 8">
    <name type="scientific">Stylonychia lemnae</name>
    <name type="common">Ciliate</name>
    <dbReference type="NCBI Taxonomy" id="5949"/>
    <lineage>
        <taxon>Eukaryota</taxon>
        <taxon>Sar</taxon>
        <taxon>Alveolata</taxon>
        <taxon>Ciliophora</taxon>
        <taxon>Intramacronucleata</taxon>
        <taxon>Spirotrichea</taxon>
        <taxon>Stichotrichia</taxon>
        <taxon>Sporadotrichida</taxon>
        <taxon>Oxytrichidae</taxon>
        <taxon>Stylonychinae</taxon>
        <taxon>Stylonychia</taxon>
    </lineage>
</organism>
<name>A0A078AJY8_STYLE</name>
<keyword evidence="4" id="KW-0677">Repeat</keyword>
<keyword evidence="8" id="KW-1185">Reference proteome</keyword>
<dbReference type="PANTHER" id="PTHR24113:SF12">
    <property type="entry name" value="RAN GTPASE-ACTIVATING PROTEIN 1"/>
    <property type="match status" value="1"/>
</dbReference>